<evidence type="ECO:0000313" key="2">
    <source>
        <dbReference type="Proteomes" id="UP000813461"/>
    </source>
</evidence>
<protein>
    <submittedName>
        <fullName evidence="1">Uncharacterized protein</fullName>
    </submittedName>
</protein>
<dbReference type="EMBL" id="JAGMVJ010000021">
    <property type="protein sequence ID" value="KAH7074186.1"/>
    <property type="molecule type" value="Genomic_DNA"/>
</dbReference>
<accession>A0A8K0VT45</accession>
<comment type="caution">
    <text evidence="1">The sequence shown here is derived from an EMBL/GenBank/DDBJ whole genome shotgun (WGS) entry which is preliminary data.</text>
</comment>
<dbReference type="Proteomes" id="UP000813461">
    <property type="component" value="Unassembled WGS sequence"/>
</dbReference>
<dbReference type="OrthoDB" id="5314997at2759"/>
<sequence>MSTEKSYELSTMNSSKPFPFLSLPKGIRLMVYEELPIITKVHKFEKELEDDLWKEIRVYRFSLAETTPSTSILATCKTVQSESFAIMERKKLVVAARPLRMIVGSDAFSPSLYSPIVYFAEHLLYTKCMLDHGRIIWNCGVREEVITRVRSDSYRTALLPITMRWARRDNMGNTVCACTDKNSPVPHIEVGMLTLTKDINDAVRGFMLLLMSFVPRPRELRAQYIVRLTQPTLFMEDGEAYKAVTSYAHRISRDSPGSVQSVVVGEFVSEQEYIEEWVAK</sequence>
<dbReference type="AlphaFoldDB" id="A0A8K0VT45"/>
<reference evidence="1" key="1">
    <citation type="journal article" date="2021" name="Nat. Commun.">
        <title>Genetic determinants of endophytism in the Arabidopsis root mycobiome.</title>
        <authorList>
            <person name="Mesny F."/>
            <person name="Miyauchi S."/>
            <person name="Thiergart T."/>
            <person name="Pickel B."/>
            <person name="Atanasova L."/>
            <person name="Karlsson M."/>
            <person name="Huettel B."/>
            <person name="Barry K.W."/>
            <person name="Haridas S."/>
            <person name="Chen C."/>
            <person name="Bauer D."/>
            <person name="Andreopoulos W."/>
            <person name="Pangilinan J."/>
            <person name="LaButti K."/>
            <person name="Riley R."/>
            <person name="Lipzen A."/>
            <person name="Clum A."/>
            <person name="Drula E."/>
            <person name="Henrissat B."/>
            <person name="Kohler A."/>
            <person name="Grigoriev I.V."/>
            <person name="Martin F.M."/>
            <person name="Hacquard S."/>
        </authorList>
    </citation>
    <scope>NUCLEOTIDE SEQUENCE</scope>
    <source>
        <strain evidence="1">MPI-SDFR-AT-0120</strain>
    </source>
</reference>
<name>A0A8K0VT45_9PLEO</name>
<proteinExistence type="predicted"/>
<keyword evidence="2" id="KW-1185">Reference proteome</keyword>
<organism evidence="1 2">
    <name type="scientific">Paraphoma chrysanthemicola</name>
    <dbReference type="NCBI Taxonomy" id="798071"/>
    <lineage>
        <taxon>Eukaryota</taxon>
        <taxon>Fungi</taxon>
        <taxon>Dikarya</taxon>
        <taxon>Ascomycota</taxon>
        <taxon>Pezizomycotina</taxon>
        <taxon>Dothideomycetes</taxon>
        <taxon>Pleosporomycetidae</taxon>
        <taxon>Pleosporales</taxon>
        <taxon>Pleosporineae</taxon>
        <taxon>Phaeosphaeriaceae</taxon>
        <taxon>Paraphoma</taxon>
    </lineage>
</organism>
<gene>
    <name evidence="1" type="ORF">FB567DRAFT_553666</name>
</gene>
<evidence type="ECO:0000313" key="1">
    <source>
        <dbReference type="EMBL" id="KAH7074186.1"/>
    </source>
</evidence>